<organism evidence="1 2">
    <name type="scientific">Laodelphax striatellus</name>
    <name type="common">Small brown planthopper</name>
    <name type="synonym">Delphax striatella</name>
    <dbReference type="NCBI Taxonomy" id="195883"/>
    <lineage>
        <taxon>Eukaryota</taxon>
        <taxon>Metazoa</taxon>
        <taxon>Ecdysozoa</taxon>
        <taxon>Arthropoda</taxon>
        <taxon>Hexapoda</taxon>
        <taxon>Insecta</taxon>
        <taxon>Pterygota</taxon>
        <taxon>Neoptera</taxon>
        <taxon>Paraneoptera</taxon>
        <taxon>Hemiptera</taxon>
        <taxon>Auchenorrhyncha</taxon>
        <taxon>Fulgoroidea</taxon>
        <taxon>Delphacidae</taxon>
        <taxon>Criomorphinae</taxon>
        <taxon>Laodelphax</taxon>
    </lineage>
</organism>
<dbReference type="InParanoid" id="A0A482X5N0"/>
<evidence type="ECO:0000313" key="1">
    <source>
        <dbReference type="EMBL" id="RZF41084.1"/>
    </source>
</evidence>
<name>A0A482X5N0_LAOST</name>
<proteinExistence type="predicted"/>
<evidence type="ECO:0000313" key="2">
    <source>
        <dbReference type="Proteomes" id="UP000291343"/>
    </source>
</evidence>
<sequence length="122" mass="13839">MLRGLSRSLRGVLEKVKQSKTFIHRNKCEVYSARKNTDMLLQQVPEVDLAVQGGSTPPIATKREFLSYNATELYVERNQWLEKRGCGRDCDGDAISCCATESEPERGEERIEKKDDRLSLGC</sequence>
<dbReference type="EMBL" id="QKKF02017260">
    <property type="protein sequence ID" value="RZF41084.1"/>
    <property type="molecule type" value="Genomic_DNA"/>
</dbReference>
<protein>
    <submittedName>
        <fullName evidence="1">Uncharacterized protein</fullName>
    </submittedName>
</protein>
<keyword evidence="2" id="KW-1185">Reference proteome</keyword>
<comment type="caution">
    <text evidence="1">The sequence shown here is derived from an EMBL/GenBank/DDBJ whole genome shotgun (WGS) entry which is preliminary data.</text>
</comment>
<gene>
    <name evidence="1" type="ORF">LSTR_LSTR002716</name>
</gene>
<reference evidence="1 2" key="1">
    <citation type="journal article" date="2017" name="Gigascience">
        <title>Genome sequence of the small brown planthopper, Laodelphax striatellus.</title>
        <authorList>
            <person name="Zhu J."/>
            <person name="Jiang F."/>
            <person name="Wang X."/>
            <person name="Yang P."/>
            <person name="Bao Y."/>
            <person name="Zhao W."/>
            <person name="Wang W."/>
            <person name="Lu H."/>
            <person name="Wang Q."/>
            <person name="Cui N."/>
            <person name="Li J."/>
            <person name="Chen X."/>
            <person name="Luo L."/>
            <person name="Yu J."/>
            <person name="Kang L."/>
            <person name="Cui F."/>
        </authorList>
    </citation>
    <scope>NUCLEOTIDE SEQUENCE [LARGE SCALE GENOMIC DNA]</scope>
    <source>
        <strain evidence="1">Lst14</strain>
    </source>
</reference>
<dbReference type="AlphaFoldDB" id="A0A482X5N0"/>
<dbReference type="Proteomes" id="UP000291343">
    <property type="component" value="Unassembled WGS sequence"/>
</dbReference>
<accession>A0A482X5N0</accession>